<proteinExistence type="predicted"/>
<dbReference type="EMBL" id="MNCJ02000329">
    <property type="protein sequence ID" value="KAF5767842.1"/>
    <property type="molecule type" value="Genomic_DNA"/>
</dbReference>
<accession>A0A9K3E6D8</accession>
<evidence type="ECO:0000313" key="1">
    <source>
        <dbReference type="EMBL" id="KAF5767842.1"/>
    </source>
</evidence>
<evidence type="ECO:0000313" key="2">
    <source>
        <dbReference type="Proteomes" id="UP000215914"/>
    </source>
</evidence>
<dbReference type="AlphaFoldDB" id="A0A9K3E6D8"/>
<sequence length="112" mass="12986">MEKTSYLYSSIRYLKFGCNLYVRTTYTYNLPLRSHTFLNPLCQRNTCLFRKHIQKISGKVITSLNKQTTAQTGTGLFVKHLFHRPRYETRSFCTACAKLISKSSHRIGISIS</sequence>
<comment type="caution">
    <text evidence="1">The sequence shown here is derived from an EMBL/GenBank/DDBJ whole genome shotgun (WGS) entry which is preliminary data.</text>
</comment>
<dbReference type="Proteomes" id="UP000215914">
    <property type="component" value="Unassembled WGS sequence"/>
</dbReference>
<dbReference type="Gramene" id="mRNA:HanXRQr2_Chr14g0629441">
    <property type="protein sequence ID" value="mRNA:HanXRQr2_Chr14g0629441"/>
    <property type="gene ID" value="HanXRQr2_Chr14g0629441"/>
</dbReference>
<protein>
    <submittedName>
        <fullName evidence="1">Uncharacterized protein</fullName>
    </submittedName>
</protein>
<keyword evidence="2" id="KW-1185">Reference proteome</keyword>
<name>A0A9K3E6D8_HELAN</name>
<organism evidence="1 2">
    <name type="scientific">Helianthus annuus</name>
    <name type="common">Common sunflower</name>
    <dbReference type="NCBI Taxonomy" id="4232"/>
    <lineage>
        <taxon>Eukaryota</taxon>
        <taxon>Viridiplantae</taxon>
        <taxon>Streptophyta</taxon>
        <taxon>Embryophyta</taxon>
        <taxon>Tracheophyta</taxon>
        <taxon>Spermatophyta</taxon>
        <taxon>Magnoliopsida</taxon>
        <taxon>eudicotyledons</taxon>
        <taxon>Gunneridae</taxon>
        <taxon>Pentapetalae</taxon>
        <taxon>asterids</taxon>
        <taxon>campanulids</taxon>
        <taxon>Asterales</taxon>
        <taxon>Asteraceae</taxon>
        <taxon>Asteroideae</taxon>
        <taxon>Heliantheae alliance</taxon>
        <taxon>Heliantheae</taxon>
        <taxon>Helianthus</taxon>
    </lineage>
</organism>
<reference evidence="1" key="1">
    <citation type="journal article" date="2017" name="Nature">
        <title>The sunflower genome provides insights into oil metabolism, flowering and Asterid evolution.</title>
        <authorList>
            <person name="Badouin H."/>
            <person name="Gouzy J."/>
            <person name="Grassa C.J."/>
            <person name="Murat F."/>
            <person name="Staton S.E."/>
            <person name="Cottret L."/>
            <person name="Lelandais-Briere C."/>
            <person name="Owens G.L."/>
            <person name="Carrere S."/>
            <person name="Mayjonade B."/>
            <person name="Legrand L."/>
            <person name="Gill N."/>
            <person name="Kane N.C."/>
            <person name="Bowers J.E."/>
            <person name="Hubner S."/>
            <person name="Bellec A."/>
            <person name="Berard A."/>
            <person name="Berges H."/>
            <person name="Blanchet N."/>
            <person name="Boniface M.C."/>
            <person name="Brunel D."/>
            <person name="Catrice O."/>
            <person name="Chaidir N."/>
            <person name="Claudel C."/>
            <person name="Donnadieu C."/>
            <person name="Faraut T."/>
            <person name="Fievet G."/>
            <person name="Helmstetter N."/>
            <person name="King M."/>
            <person name="Knapp S.J."/>
            <person name="Lai Z."/>
            <person name="Le Paslier M.C."/>
            <person name="Lippi Y."/>
            <person name="Lorenzon L."/>
            <person name="Mandel J.R."/>
            <person name="Marage G."/>
            <person name="Marchand G."/>
            <person name="Marquand E."/>
            <person name="Bret-Mestries E."/>
            <person name="Morien E."/>
            <person name="Nambeesan S."/>
            <person name="Nguyen T."/>
            <person name="Pegot-Espagnet P."/>
            <person name="Pouilly N."/>
            <person name="Raftis F."/>
            <person name="Sallet E."/>
            <person name="Schiex T."/>
            <person name="Thomas J."/>
            <person name="Vandecasteele C."/>
            <person name="Vares D."/>
            <person name="Vear F."/>
            <person name="Vautrin S."/>
            <person name="Crespi M."/>
            <person name="Mangin B."/>
            <person name="Burke J.M."/>
            <person name="Salse J."/>
            <person name="Munos S."/>
            <person name="Vincourt P."/>
            <person name="Rieseberg L.H."/>
            <person name="Langlade N.B."/>
        </authorList>
    </citation>
    <scope>NUCLEOTIDE SEQUENCE</scope>
    <source>
        <tissue evidence="1">Leaves</tissue>
    </source>
</reference>
<gene>
    <name evidence="1" type="ORF">HanXRQr2_Chr14g0629441</name>
</gene>
<reference evidence="1" key="2">
    <citation type="submission" date="2020-06" db="EMBL/GenBank/DDBJ databases">
        <title>Helianthus annuus Genome sequencing and assembly Release 2.</title>
        <authorList>
            <person name="Gouzy J."/>
            <person name="Langlade N."/>
            <person name="Munos S."/>
        </authorList>
    </citation>
    <scope>NUCLEOTIDE SEQUENCE</scope>
    <source>
        <tissue evidence="1">Leaves</tissue>
    </source>
</reference>